<name>A0A6C0HIL4_9ZZZZ</name>
<dbReference type="EMBL" id="MN739969">
    <property type="protein sequence ID" value="QHT80478.1"/>
    <property type="molecule type" value="Genomic_DNA"/>
</dbReference>
<reference evidence="1" key="1">
    <citation type="journal article" date="2020" name="Nature">
        <title>Giant virus diversity and host interactions through global metagenomics.</title>
        <authorList>
            <person name="Schulz F."/>
            <person name="Roux S."/>
            <person name="Paez-Espino D."/>
            <person name="Jungbluth S."/>
            <person name="Walsh D.A."/>
            <person name="Denef V.J."/>
            <person name="McMahon K.D."/>
            <person name="Konstantinidis K.T."/>
            <person name="Eloe-Fadrosh E.A."/>
            <person name="Kyrpides N.C."/>
            <person name="Woyke T."/>
        </authorList>
    </citation>
    <scope>NUCLEOTIDE SEQUENCE</scope>
    <source>
        <strain evidence="1">GVMAG-M-3300023184-120</strain>
    </source>
</reference>
<dbReference type="Gene3D" id="2.60.120.620">
    <property type="entry name" value="q2cbj1_9rhob like domain"/>
    <property type="match status" value="1"/>
</dbReference>
<organism evidence="1">
    <name type="scientific">viral metagenome</name>
    <dbReference type="NCBI Taxonomy" id="1070528"/>
    <lineage>
        <taxon>unclassified sequences</taxon>
        <taxon>metagenomes</taxon>
        <taxon>organismal metagenomes</taxon>
    </lineage>
</organism>
<evidence type="ECO:0008006" key="2">
    <source>
        <dbReference type="Google" id="ProtNLM"/>
    </source>
</evidence>
<dbReference type="AlphaFoldDB" id="A0A6C0HIL4"/>
<evidence type="ECO:0000313" key="1">
    <source>
        <dbReference type="EMBL" id="QHT80478.1"/>
    </source>
</evidence>
<proteinExistence type="predicted"/>
<sequence>MPNDVKIWKISNTLSSLNNKKLENLLVAASLMSDPTSSSFLLNTMTEPTNLIEKFIREIYEFHMKRLNMEANCDNIFVEFFFVHGNSSTMHLDCDEYDMVINKSDKLEIPFLSTVTYLNDNDRIPTVITDVDKEMYKFKDFSKTESLYLSLPEKMKHICFNGGEYCHGRSILDETVSTDEKMDCLVMTFWKTKPLNIPRFDYEYFSYKYAMKNKEPVSTFVLETINMLHFKEEIITNNAISDDIFSEEFLTKLFYNGGNCHAFREILKFHEPMSSSKTFRFEKTIRNTTLASTGMQKLDVGKSSKFSQRGVLKKVLSSDVCKWIINEAEEYATNNSGWLSKNHKNFPTIYLPVEFMQSVLKFALVSFQETIVEEISNLYSICLCNAKYHFEIKDLFILKYGNNQTKMGRHTDDSCLTLKILLSDENDFKGGGITFGDDITYYLNKGDTIIYSGQQEHDGIFLSDGKRYELVFLIDILEHTIPPQPIDAAAQPKSTY</sequence>
<protein>
    <recommendedName>
        <fullName evidence="2">Fe2OG dioxygenase domain-containing protein</fullName>
    </recommendedName>
</protein>
<accession>A0A6C0HIL4</accession>